<organism evidence="3">
    <name type="scientific">Candida tenuis (strain ATCC 10573 / BCRC 21748 / CBS 615 / JCM 9827 / NBRC 10315 / NRRL Y-1498 / VKM Y-70)</name>
    <name type="common">Yeast</name>
    <name type="synonym">Yamadazyma tenuis</name>
    <dbReference type="NCBI Taxonomy" id="590646"/>
    <lineage>
        <taxon>Eukaryota</taxon>
        <taxon>Fungi</taxon>
        <taxon>Dikarya</taxon>
        <taxon>Ascomycota</taxon>
        <taxon>Saccharomycotina</taxon>
        <taxon>Pichiomycetes</taxon>
        <taxon>Debaryomycetaceae</taxon>
        <taxon>Yamadazyma</taxon>
    </lineage>
</organism>
<dbReference type="Proteomes" id="UP000000707">
    <property type="component" value="Unassembled WGS sequence"/>
</dbReference>
<proteinExistence type="predicted"/>
<evidence type="ECO:0000313" key="2">
    <source>
        <dbReference type="EMBL" id="EGV66061.1"/>
    </source>
</evidence>
<dbReference type="HOGENOM" id="CLU_022730_0_1_1"/>
<dbReference type="Pfam" id="PF01266">
    <property type="entry name" value="DAO"/>
    <property type="match status" value="1"/>
</dbReference>
<reference evidence="2 3" key="1">
    <citation type="journal article" date="2011" name="Proc. Natl. Acad. Sci. U.S.A.">
        <title>Comparative genomics of xylose-fermenting fungi for enhanced biofuel production.</title>
        <authorList>
            <person name="Wohlbach D.J."/>
            <person name="Kuo A."/>
            <person name="Sato T.K."/>
            <person name="Potts K.M."/>
            <person name="Salamov A.A."/>
            <person name="LaButti K.M."/>
            <person name="Sun H."/>
            <person name="Clum A."/>
            <person name="Pangilinan J.L."/>
            <person name="Lindquist E.A."/>
            <person name="Lucas S."/>
            <person name="Lapidus A."/>
            <person name="Jin M."/>
            <person name="Gunawan C."/>
            <person name="Balan V."/>
            <person name="Dale B.E."/>
            <person name="Jeffries T.W."/>
            <person name="Zinkel R."/>
            <person name="Barry K.W."/>
            <person name="Grigoriev I.V."/>
            <person name="Gasch A.P."/>
        </authorList>
    </citation>
    <scope>NUCLEOTIDE SEQUENCE [LARGE SCALE GENOMIC DNA]</scope>
    <source>
        <strain evidence="3">ATCC 10573 / BCRC 21748 / CBS 615 / JCM 9827 / NBRC 10315 / NRRL Y-1498 / VKM Y-70</strain>
    </source>
</reference>
<dbReference type="GO" id="GO:0005737">
    <property type="term" value="C:cytoplasm"/>
    <property type="evidence" value="ECO:0007669"/>
    <property type="project" value="TreeGrafter"/>
</dbReference>
<dbReference type="SUPFAM" id="SSF51905">
    <property type="entry name" value="FAD/NAD(P)-binding domain"/>
    <property type="match status" value="1"/>
</dbReference>
<dbReference type="KEGG" id="cten:18250195"/>
<evidence type="ECO:0000313" key="3">
    <source>
        <dbReference type="Proteomes" id="UP000000707"/>
    </source>
</evidence>
<dbReference type="OrthoDB" id="429143at2759"/>
<dbReference type="InterPro" id="IPR036188">
    <property type="entry name" value="FAD/NAD-bd_sf"/>
</dbReference>
<dbReference type="RefSeq" id="XP_006684635.1">
    <property type="nucleotide sequence ID" value="XM_006684572.1"/>
</dbReference>
<dbReference type="Gene3D" id="3.50.50.60">
    <property type="entry name" value="FAD/NAD(P)-binding domain"/>
    <property type="match status" value="1"/>
</dbReference>
<dbReference type="AlphaFoldDB" id="G3AZC6"/>
<name>G3AZC6_CANTC</name>
<dbReference type="GeneID" id="18250195"/>
<keyword evidence="3" id="KW-1185">Reference proteome</keyword>
<dbReference type="InterPro" id="IPR006076">
    <property type="entry name" value="FAD-dep_OxRdtase"/>
</dbReference>
<evidence type="ECO:0000259" key="1">
    <source>
        <dbReference type="Pfam" id="PF01266"/>
    </source>
</evidence>
<dbReference type="EMBL" id="GL996512">
    <property type="protein sequence ID" value="EGV66061.1"/>
    <property type="molecule type" value="Genomic_DNA"/>
</dbReference>
<dbReference type="PANTHER" id="PTHR13847">
    <property type="entry name" value="SARCOSINE DEHYDROGENASE-RELATED"/>
    <property type="match status" value="1"/>
</dbReference>
<dbReference type="PANTHER" id="PTHR13847:SF279">
    <property type="entry name" value="FAD DEPENDENT OXIDOREDUCTASE DOMAIN-CONTAINING PROTEIN-RELATED"/>
    <property type="match status" value="1"/>
</dbReference>
<feature type="domain" description="FAD dependent oxidoreductase" evidence="1">
    <location>
        <begin position="41"/>
        <end position="423"/>
    </location>
</feature>
<accession>G3AZC6</accession>
<protein>
    <recommendedName>
        <fullName evidence="1">FAD dependent oxidoreductase domain-containing protein</fullName>
    </recommendedName>
</protein>
<dbReference type="STRING" id="590646.G3AZC6"/>
<gene>
    <name evidence="2" type="ORF">CANTEDRAFT_92409</name>
</gene>
<dbReference type="eggNOG" id="ENOG502QVCU">
    <property type="taxonomic scope" value="Eukaryota"/>
</dbReference>
<sequence length="472" mass="53146">MPTEKQYFPLDGYTKSFWLGLEDQEEFSSHRTTRELPSEVDVLVIGSGYAGASTAHYLLHQDPALRVALYEARTACSGATGRNGGHVKPYYHRNYDLYLQMLGEKGAAEVVNSEYDHLWAIKKIVDDNNIDCDFFLTRACDVYPDKEDSRVARDLEAAKSMLANPHIYPEMKKQFQIFHGAAARMISKSPQTDIAFTYPAASCWPWKLFISILKMCVAKGLNLQTNTLVTKVTSTDNGKWVVHTPRGTTICGKVVYCTNGYTKGLLEEFSNTIVPQRGVCCSIEAADKDHTPHLTNTYGLFTSRPNSDYLINRPDGTIIVGGRDESLIKPNGDISGWFDCVDDTYVDEVSKAEFKDYMKKRFSTWENTDSDVSKIWSGILGFTNDYLPYVGELDVIGKKGCYIVAGFHGHGMPRVLFSAKAVATCITQNKKVHELEYTIPKGFFVSKERIEKPNVYEQGIHKFVKEHYDAKL</sequence>
<dbReference type="Gene3D" id="3.30.9.10">
    <property type="entry name" value="D-Amino Acid Oxidase, subunit A, domain 2"/>
    <property type="match status" value="1"/>
</dbReference>